<dbReference type="PANTHER" id="PTHR43394">
    <property type="entry name" value="ATP-DEPENDENT PERMEASE MDL1, MITOCHONDRIAL"/>
    <property type="match status" value="1"/>
</dbReference>
<dbReference type="RefSeq" id="WP_382408720.1">
    <property type="nucleotide sequence ID" value="NZ_JBHSGU010000005.1"/>
</dbReference>
<feature type="transmembrane region" description="Helical" evidence="7">
    <location>
        <begin position="20"/>
        <end position="42"/>
    </location>
</feature>
<dbReference type="SUPFAM" id="SSF90123">
    <property type="entry name" value="ABC transporter transmembrane region"/>
    <property type="match status" value="1"/>
</dbReference>
<dbReference type="SUPFAM" id="SSF52540">
    <property type="entry name" value="P-loop containing nucleoside triphosphate hydrolases"/>
    <property type="match status" value="1"/>
</dbReference>
<dbReference type="InterPro" id="IPR017871">
    <property type="entry name" value="ABC_transporter-like_CS"/>
</dbReference>
<evidence type="ECO:0000313" key="11">
    <source>
        <dbReference type="Proteomes" id="UP001595897"/>
    </source>
</evidence>
<evidence type="ECO:0000256" key="1">
    <source>
        <dbReference type="ARBA" id="ARBA00004651"/>
    </source>
</evidence>
<dbReference type="Proteomes" id="UP001595897">
    <property type="component" value="Unassembled WGS sequence"/>
</dbReference>
<dbReference type="GO" id="GO:0005524">
    <property type="term" value="F:ATP binding"/>
    <property type="evidence" value="ECO:0007669"/>
    <property type="project" value="UniProtKB-KW"/>
</dbReference>
<dbReference type="PANTHER" id="PTHR43394:SF1">
    <property type="entry name" value="ATP-BINDING CASSETTE SUB-FAMILY B MEMBER 10, MITOCHONDRIAL"/>
    <property type="match status" value="1"/>
</dbReference>
<feature type="transmembrane region" description="Helical" evidence="7">
    <location>
        <begin position="278"/>
        <end position="294"/>
    </location>
</feature>
<comment type="caution">
    <text evidence="10">The sequence shown here is derived from an EMBL/GenBank/DDBJ whole genome shotgun (WGS) entry which is preliminary data.</text>
</comment>
<dbReference type="PROSITE" id="PS50893">
    <property type="entry name" value="ABC_TRANSPORTER_2"/>
    <property type="match status" value="1"/>
</dbReference>
<dbReference type="EMBL" id="JBHSGU010000005">
    <property type="protein sequence ID" value="MFC4700827.1"/>
    <property type="molecule type" value="Genomic_DNA"/>
</dbReference>
<keyword evidence="4 10" id="KW-0067">ATP-binding</keyword>
<keyword evidence="6 7" id="KW-0472">Membrane</keyword>
<keyword evidence="5 7" id="KW-1133">Transmembrane helix</keyword>
<evidence type="ECO:0000256" key="7">
    <source>
        <dbReference type="SAM" id="Phobius"/>
    </source>
</evidence>
<feature type="domain" description="ABC transmembrane type-1" evidence="9">
    <location>
        <begin position="18"/>
        <end position="309"/>
    </location>
</feature>
<gene>
    <name evidence="10" type="ORF">ACFO4O_11705</name>
</gene>
<dbReference type="PROSITE" id="PS50929">
    <property type="entry name" value="ABC_TM1F"/>
    <property type="match status" value="1"/>
</dbReference>
<feature type="transmembrane region" description="Helical" evidence="7">
    <location>
        <begin position="166"/>
        <end position="184"/>
    </location>
</feature>
<dbReference type="InterPro" id="IPR036640">
    <property type="entry name" value="ABC1_TM_sf"/>
</dbReference>
<reference evidence="11" key="1">
    <citation type="journal article" date="2019" name="Int. J. Syst. Evol. Microbiol.">
        <title>The Global Catalogue of Microorganisms (GCM) 10K type strain sequencing project: providing services to taxonomists for standard genome sequencing and annotation.</title>
        <authorList>
            <consortium name="The Broad Institute Genomics Platform"/>
            <consortium name="The Broad Institute Genome Sequencing Center for Infectious Disease"/>
            <person name="Wu L."/>
            <person name="Ma J."/>
        </authorList>
    </citation>
    <scope>NUCLEOTIDE SEQUENCE [LARGE SCALE GENOMIC DNA]</scope>
    <source>
        <strain evidence="11">KACC 12507</strain>
    </source>
</reference>
<proteinExistence type="predicted"/>
<feature type="domain" description="ABC transporter" evidence="8">
    <location>
        <begin position="342"/>
        <end position="558"/>
    </location>
</feature>
<evidence type="ECO:0000256" key="2">
    <source>
        <dbReference type="ARBA" id="ARBA00022692"/>
    </source>
</evidence>
<name>A0ABV9LWC8_9ALTE</name>
<dbReference type="Gene3D" id="1.20.1560.10">
    <property type="entry name" value="ABC transporter type 1, transmembrane domain"/>
    <property type="match status" value="1"/>
</dbReference>
<evidence type="ECO:0000259" key="9">
    <source>
        <dbReference type="PROSITE" id="PS50929"/>
    </source>
</evidence>
<dbReference type="PROSITE" id="PS00211">
    <property type="entry name" value="ABC_TRANSPORTER_1"/>
    <property type="match status" value="1"/>
</dbReference>
<dbReference type="Gene3D" id="3.40.50.300">
    <property type="entry name" value="P-loop containing nucleotide triphosphate hydrolases"/>
    <property type="match status" value="1"/>
</dbReference>
<sequence length="558" mass="61313">MHLSFFTQYLRPYRHSFALIFILMVLESAISLAIPFFIGQFASAVLQEAAPLSLFNIELNMHYGYLVGAWLGLIVLQTLARYQVSFRVNMVGARILTNLSCRLYDHVQMLPVSYFSKRKKGEILSLISNDANVIAYFMSGILTGLVPSLLIASGALLLMASINMPLALIIAVSVPGFLIILKLMGRKIRPLSEQVTAQQAGIVSIAAENFSTIKLVKSFSREKQESDKFKQNAQQMLNLRRQQFQIQALISPLIQMLISVGIVLVVLVSALHYRAGELSIAQLITLLMYGLLFAKPMSSLAGVYGQWQQAMGASTRIIDVFKVAPETDDTGTQEFVFKKGEVELKQVSFCYENNSNRAPLLSKLNAQFKAGSVNVIIGANGSGKTTLLHLLMRFISPQSGQIFIDKQDISECGLRSLRRHIGLVSQDVALSHGSILSNIAYGQSEADFQAVSTAAKQAGAHEFISALPNAYDTQVGDNGVLLSGGQRQRISLARTLLLNCNIIIFDEPTSFADSHGKAEFAKLLSTQLQQHTVIVVTHDQALCDVADKVFTLKNGELY</sequence>
<evidence type="ECO:0000256" key="4">
    <source>
        <dbReference type="ARBA" id="ARBA00022840"/>
    </source>
</evidence>
<accession>A0ABV9LWC8</accession>
<dbReference type="Pfam" id="PF00005">
    <property type="entry name" value="ABC_tran"/>
    <property type="match status" value="1"/>
</dbReference>
<dbReference type="InterPro" id="IPR003439">
    <property type="entry name" value="ABC_transporter-like_ATP-bd"/>
</dbReference>
<keyword evidence="2 7" id="KW-0812">Transmembrane</keyword>
<dbReference type="InterPro" id="IPR011527">
    <property type="entry name" value="ABC1_TM_dom"/>
</dbReference>
<dbReference type="InterPro" id="IPR027417">
    <property type="entry name" value="P-loop_NTPase"/>
</dbReference>
<evidence type="ECO:0000256" key="5">
    <source>
        <dbReference type="ARBA" id="ARBA00022989"/>
    </source>
</evidence>
<evidence type="ECO:0000256" key="3">
    <source>
        <dbReference type="ARBA" id="ARBA00022741"/>
    </source>
</evidence>
<dbReference type="InterPro" id="IPR039421">
    <property type="entry name" value="Type_1_exporter"/>
</dbReference>
<evidence type="ECO:0000259" key="8">
    <source>
        <dbReference type="PROSITE" id="PS50893"/>
    </source>
</evidence>
<feature type="transmembrane region" description="Helical" evidence="7">
    <location>
        <begin position="133"/>
        <end position="160"/>
    </location>
</feature>
<evidence type="ECO:0000313" key="10">
    <source>
        <dbReference type="EMBL" id="MFC4700827.1"/>
    </source>
</evidence>
<dbReference type="Pfam" id="PF00664">
    <property type="entry name" value="ABC_membrane"/>
    <property type="match status" value="1"/>
</dbReference>
<organism evidence="10 11">
    <name type="scientific">Glaciecola siphonariae</name>
    <dbReference type="NCBI Taxonomy" id="521012"/>
    <lineage>
        <taxon>Bacteria</taxon>
        <taxon>Pseudomonadati</taxon>
        <taxon>Pseudomonadota</taxon>
        <taxon>Gammaproteobacteria</taxon>
        <taxon>Alteromonadales</taxon>
        <taxon>Alteromonadaceae</taxon>
        <taxon>Glaciecola</taxon>
    </lineage>
</organism>
<dbReference type="SMART" id="SM00382">
    <property type="entry name" value="AAA"/>
    <property type="match status" value="1"/>
</dbReference>
<keyword evidence="3" id="KW-0547">Nucleotide-binding</keyword>
<evidence type="ECO:0000256" key="6">
    <source>
        <dbReference type="ARBA" id="ARBA00023136"/>
    </source>
</evidence>
<dbReference type="InterPro" id="IPR003593">
    <property type="entry name" value="AAA+_ATPase"/>
</dbReference>
<comment type="subcellular location">
    <subcellularLocation>
        <location evidence="1">Cell membrane</location>
        <topology evidence="1">Multi-pass membrane protein</topology>
    </subcellularLocation>
</comment>
<feature type="transmembrane region" description="Helical" evidence="7">
    <location>
        <begin position="62"/>
        <end position="80"/>
    </location>
</feature>
<keyword evidence="11" id="KW-1185">Reference proteome</keyword>
<protein>
    <submittedName>
        <fullName evidence="10">ABC transporter ATP-binding protein</fullName>
    </submittedName>
</protein>
<feature type="transmembrane region" description="Helical" evidence="7">
    <location>
        <begin position="249"/>
        <end position="272"/>
    </location>
</feature>